<keyword evidence="3 6" id="KW-1133">Transmembrane helix</keyword>
<keyword evidence="2 6" id="KW-0812">Transmembrane</keyword>
<sequence>MTSLLVKARRTRRTHRPQDGFDRRLIAPMILGSILNPINSSMLAVALIPIGRAFHASPAQTVWLVSGLYLATAVSQPVIGRLVDICGPRLLYLTGTSLVGLAGLLGVVAPNLGVLVLSRVLLGVGTSAAYPAAMYLLRAESDRTGRQNPTGVLTALSVANQVIAVIGPTLGGLLIGAGGWHLIFAINVPLSLACLVLGTVRLPKRPFSEWSGDRLDVTGMVLFAAMLTSFMLFLIEPSFGHWYMPVIGAAAATGFSFQETRHEQPFIDLRVLSGNIPLLATYARQLCAYITSYAFLYGYSQWLQDGRGLGATVAGLLLLPMSAAAIVVTTFTGRHPQVRGKLFVGAAVQLVGIVALLTVGPGSTLWWLAVIGVLIGIPQGLNGLANQNALYSQAEPARMGSSAGLLRTATYLGALVASAANAAFFQHGATTAGMHDMTWLLLVVGLVLLLLVLVDRSLRLVGRPQPSAQAPSTPAPSAPAPSAPAPSTPSTPTDRTAPSDPSTPPTPSNPRKAT</sequence>
<evidence type="ECO:0000256" key="5">
    <source>
        <dbReference type="SAM" id="MobiDB-lite"/>
    </source>
</evidence>
<feature type="region of interest" description="Disordered" evidence="5">
    <location>
        <begin position="464"/>
        <end position="514"/>
    </location>
</feature>
<dbReference type="InterPro" id="IPR036259">
    <property type="entry name" value="MFS_trans_sf"/>
</dbReference>
<dbReference type="GO" id="GO:0022857">
    <property type="term" value="F:transmembrane transporter activity"/>
    <property type="evidence" value="ECO:0007669"/>
    <property type="project" value="InterPro"/>
</dbReference>
<comment type="caution">
    <text evidence="8">The sequence shown here is derived from an EMBL/GenBank/DDBJ whole genome shotgun (WGS) entry which is preliminary data.</text>
</comment>
<feature type="domain" description="Major facilitator superfamily (MFS) profile" evidence="7">
    <location>
        <begin position="25"/>
        <end position="457"/>
    </location>
</feature>
<evidence type="ECO:0000259" key="7">
    <source>
        <dbReference type="PROSITE" id="PS50850"/>
    </source>
</evidence>
<dbReference type="Gene3D" id="1.20.1250.20">
    <property type="entry name" value="MFS general substrate transporter like domains"/>
    <property type="match status" value="1"/>
</dbReference>
<dbReference type="Gene3D" id="1.20.1720.10">
    <property type="entry name" value="Multidrug resistance protein D"/>
    <property type="match status" value="1"/>
</dbReference>
<feature type="transmembrane region" description="Helical" evidence="6">
    <location>
        <begin position="437"/>
        <end position="454"/>
    </location>
</feature>
<feature type="transmembrane region" description="Helical" evidence="6">
    <location>
        <begin position="116"/>
        <end position="137"/>
    </location>
</feature>
<dbReference type="InterPro" id="IPR011701">
    <property type="entry name" value="MFS"/>
</dbReference>
<feature type="transmembrane region" description="Helical" evidence="6">
    <location>
        <begin position="62"/>
        <end position="83"/>
    </location>
</feature>
<feature type="transmembrane region" description="Helical" evidence="6">
    <location>
        <begin position="215"/>
        <end position="235"/>
    </location>
</feature>
<dbReference type="Pfam" id="PF07690">
    <property type="entry name" value="MFS_1"/>
    <property type="match status" value="1"/>
</dbReference>
<evidence type="ECO:0000256" key="4">
    <source>
        <dbReference type="ARBA" id="ARBA00023136"/>
    </source>
</evidence>
<dbReference type="Proteomes" id="UP000669179">
    <property type="component" value="Unassembled WGS sequence"/>
</dbReference>
<feature type="transmembrane region" description="Helical" evidence="6">
    <location>
        <begin position="181"/>
        <end position="203"/>
    </location>
</feature>
<reference evidence="8" key="1">
    <citation type="submission" date="2021-03" db="EMBL/GenBank/DDBJ databases">
        <authorList>
            <person name="Kanchanasin P."/>
            <person name="Saeng-In P."/>
            <person name="Phongsopitanun W."/>
            <person name="Yuki M."/>
            <person name="Kudo T."/>
            <person name="Ohkuma M."/>
            <person name="Tanasupawat S."/>
        </authorList>
    </citation>
    <scope>NUCLEOTIDE SEQUENCE</scope>
    <source>
        <strain evidence="8">GKU 128</strain>
    </source>
</reference>
<evidence type="ECO:0000256" key="6">
    <source>
        <dbReference type="SAM" id="Phobius"/>
    </source>
</evidence>
<evidence type="ECO:0000313" key="8">
    <source>
        <dbReference type="EMBL" id="MBO2450238.1"/>
    </source>
</evidence>
<gene>
    <name evidence="8" type="ORF">J4573_24270</name>
</gene>
<protein>
    <submittedName>
        <fullName evidence="8">MFS transporter</fullName>
    </submittedName>
</protein>
<dbReference type="PANTHER" id="PTHR42718:SF39">
    <property type="entry name" value="ACTINORHODIN TRANSPORTER-RELATED"/>
    <property type="match status" value="1"/>
</dbReference>
<feature type="transmembrane region" description="Helical" evidence="6">
    <location>
        <begin position="25"/>
        <end position="50"/>
    </location>
</feature>
<dbReference type="PROSITE" id="PS50850">
    <property type="entry name" value="MFS"/>
    <property type="match status" value="1"/>
</dbReference>
<dbReference type="SUPFAM" id="SSF103473">
    <property type="entry name" value="MFS general substrate transporter"/>
    <property type="match status" value="1"/>
</dbReference>
<accession>A0A939PDA5</accession>
<dbReference type="AlphaFoldDB" id="A0A939PDA5"/>
<dbReference type="PANTHER" id="PTHR42718">
    <property type="entry name" value="MAJOR FACILITATOR SUPERFAMILY MULTIDRUG TRANSPORTER MFSC"/>
    <property type="match status" value="1"/>
</dbReference>
<dbReference type="InterPro" id="IPR020846">
    <property type="entry name" value="MFS_dom"/>
</dbReference>
<organism evidence="8 9">
    <name type="scientific">Actinomadura barringtoniae</name>
    <dbReference type="NCBI Taxonomy" id="1427535"/>
    <lineage>
        <taxon>Bacteria</taxon>
        <taxon>Bacillati</taxon>
        <taxon>Actinomycetota</taxon>
        <taxon>Actinomycetes</taxon>
        <taxon>Streptosporangiales</taxon>
        <taxon>Thermomonosporaceae</taxon>
        <taxon>Actinomadura</taxon>
    </lineage>
</organism>
<feature type="transmembrane region" description="Helical" evidence="6">
    <location>
        <begin position="90"/>
        <end position="110"/>
    </location>
</feature>
<feature type="transmembrane region" description="Helical" evidence="6">
    <location>
        <begin position="149"/>
        <end position="175"/>
    </location>
</feature>
<evidence type="ECO:0000313" key="9">
    <source>
        <dbReference type="Proteomes" id="UP000669179"/>
    </source>
</evidence>
<proteinExistence type="predicted"/>
<feature type="transmembrane region" description="Helical" evidence="6">
    <location>
        <begin position="309"/>
        <end position="330"/>
    </location>
</feature>
<dbReference type="RefSeq" id="WP_208258132.1">
    <property type="nucleotide sequence ID" value="NZ_JAGEOJ010000010.1"/>
</dbReference>
<name>A0A939PDA5_9ACTN</name>
<evidence type="ECO:0000256" key="1">
    <source>
        <dbReference type="ARBA" id="ARBA00004651"/>
    </source>
</evidence>
<feature type="transmembrane region" description="Helical" evidence="6">
    <location>
        <begin position="342"/>
        <end position="359"/>
    </location>
</feature>
<keyword evidence="4 6" id="KW-0472">Membrane</keyword>
<feature type="compositionally biased region" description="Pro residues" evidence="5">
    <location>
        <begin position="473"/>
        <end position="489"/>
    </location>
</feature>
<feature type="transmembrane region" description="Helical" evidence="6">
    <location>
        <begin position="405"/>
        <end position="425"/>
    </location>
</feature>
<feature type="compositionally biased region" description="Low complexity" evidence="5">
    <location>
        <begin position="490"/>
        <end position="500"/>
    </location>
</feature>
<comment type="subcellular location">
    <subcellularLocation>
        <location evidence="1">Cell membrane</location>
        <topology evidence="1">Multi-pass membrane protein</topology>
    </subcellularLocation>
</comment>
<dbReference type="EMBL" id="JAGEOJ010000010">
    <property type="protein sequence ID" value="MBO2450238.1"/>
    <property type="molecule type" value="Genomic_DNA"/>
</dbReference>
<keyword evidence="9" id="KW-1185">Reference proteome</keyword>
<feature type="transmembrane region" description="Helical" evidence="6">
    <location>
        <begin position="365"/>
        <end position="384"/>
    </location>
</feature>
<evidence type="ECO:0000256" key="2">
    <source>
        <dbReference type="ARBA" id="ARBA00022692"/>
    </source>
</evidence>
<dbReference type="GO" id="GO:0005886">
    <property type="term" value="C:plasma membrane"/>
    <property type="evidence" value="ECO:0007669"/>
    <property type="project" value="UniProtKB-SubCell"/>
</dbReference>
<evidence type="ECO:0000256" key="3">
    <source>
        <dbReference type="ARBA" id="ARBA00022989"/>
    </source>
</evidence>